<dbReference type="InterPro" id="IPR029017">
    <property type="entry name" value="Enolase-like_N"/>
</dbReference>
<accession>A0ABT0H3P6</accession>
<dbReference type="InterPro" id="IPR029065">
    <property type="entry name" value="Enolase_C-like"/>
</dbReference>
<keyword evidence="1" id="KW-0456">Lyase</keyword>
<dbReference type="Proteomes" id="UP001431221">
    <property type="component" value="Unassembled WGS sequence"/>
</dbReference>
<protein>
    <recommendedName>
        <fullName evidence="2">Mandelate racemase/muconate lactonizing enzyme C-terminal domain-containing protein</fullName>
    </recommendedName>
</protein>
<evidence type="ECO:0000256" key="1">
    <source>
        <dbReference type="ARBA" id="ARBA00023239"/>
    </source>
</evidence>
<dbReference type="InterPro" id="IPR034593">
    <property type="entry name" value="DgoD-like"/>
</dbReference>
<evidence type="ECO:0000313" key="3">
    <source>
        <dbReference type="EMBL" id="MCK7615715.1"/>
    </source>
</evidence>
<organism evidence="3 4">
    <name type="scientific">Roseibium sediminicola</name>
    <dbReference type="NCBI Taxonomy" id="2933272"/>
    <lineage>
        <taxon>Bacteria</taxon>
        <taxon>Pseudomonadati</taxon>
        <taxon>Pseudomonadota</taxon>
        <taxon>Alphaproteobacteria</taxon>
        <taxon>Hyphomicrobiales</taxon>
        <taxon>Stappiaceae</taxon>
        <taxon>Roseibium</taxon>
    </lineage>
</organism>
<evidence type="ECO:0000313" key="4">
    <source>
        <dbReference type="Proteomes" id="UP001431221"/>
    </source>
</evidence>
<dbReference type="EMBL" id="JALNMJ010000030">
    <property type="protein sequence ID" value="MCK7615715.1"/>
    <property type="molecule type" value="Genomic_DNA"/>
</dbReference>
<dbReference type="RefSeq" id="WP_248159496.1">
    <property type="nucleotide sequence ID" value="NZ_JALNMJ010000030.1"/>
</dbReference>
<dbReference type="PANTHER" id="PTHR48080:SF2">
    <property type="entry name" value="D-GALACTONATE DEHYDRATASE"/>
    <property type="match status" value="1"/>
</dbReference>
<dbReference type="SUPFAM" id="SSF54826">
    <property type="entry name" value="Enolase N-terminal domain-like"/>
    <property type="match status" value="1"/>
</dbReference>
<dbReference type="InterPro" id="IPR018110">
    <property type="entry name" value="Mandel_Rmase/mucon_lact_enz_CS"/>
</dbReference>
<dbReference type="PROSITE" id="PS00909">
    <property type="entry name" value="MR_MLE_2"/>
    <property type="match status" value="1"/>
</dbReference>
<dbReference type="InterPro" id="IPR013341">
    <property type="entry name" value="Mandelate_racemase_N_dom"/>
</dbReference>
<proteinExistence type="predicted"/>
<dbReference type="Gene3D" id="3.20.20.120">
    <property type="entry name" value="Enolase-like C-terminal domain"/>
    <property type="match status" value="1"/>
</dbReference>
<sequence>MEEVSFLETHRRFEVTAVEAYQAPISAKTTWILLRLSFASGVSGWGEATLFGCEADLATLVARLQASLKVEPARDLADLVNRILQADMSGARGVFASSLEQAWLDGLGRLASAPVHCLLGGAERDHVPFYANINRGIADRSPTGFAERAERILKETGAQALKIAPFDGLRWDRTPLKEQSRLIDSGLQRVAAVKAKLGGGQRLMVDCHARFSPFLAGPLFGELGALGVYWVEEPCAMMHLSAREQRSLRHTANAAGLMLAGAETVTRLEEMQDVLSCEGHDVVLPDLRMTGISAGMAMLRLAASKQVFASLHNPVGPVLDAVSTQVALAAPSFLILERQIGETPKFDEIRKTTVSCVDGAIELQSAPGLGFVPEIAALEDLNAARSDGALSFSGMAGAGPDA</sequence>
<gene>
    <name evidence="3" type="ORF">M0H32_26435</name>
</gene>
<keyword evidence="4" id="KW-1185">Reference proteome</keyword>
<dbReference type="PANTHER" id="PTHR48080">
    <property type="entry name" value="D-GALACTONATE DEHYDRATASE-RELATED"/>
    <property type="match status" value="1"/>
</dbReference>
<feature type="domain" description="Mandelate racemase/muconate lactonizing enzyme C-terminal" evidence="2">
    <location>
        <begin position="142"/>
        <end position="251"/>
    </location>
</feature>
<dbReference type="SMART" id="SM00922">
    <property type="entry name" value="MR_MLE"/>
    <property type="match status" value="1"/>
</dbReference>
<name>A0ABT0H3P6_9HYPH</name>
<dbReference type="InterPro" id="IPR036849">
    <property type="entry name" value="Enolase-like_C_sf"/>
</dbReference>
<dbReference type="Pfam" id="PF13378">
    <property type="entry name" value="MR_MLE_C"/>
    <property type="match status" value="1"/>
</dbReference>
<dbReference type="Pfam" id="PF02746">
    <property type="entry name" value="MR_MLE_N"/>
    <property type="match status" value="1"/>
</dbReference>
<comment type="caution">
    <text evidence="3">The sequence shown here is derived from an EMBL/GenBank/DDBJ whole genome shotgun (WGS) entry which is preliminary data.</text>
</comment>
<evidence type="ECO:0000259" key="2">
    <source>
        <dbReference type="SMART" id="SM00922"/>
    </source>
</evidence>
<reference evidence="3" key="1">
    <citation type="submission" date="2022-04" db="EMBL/GenBank/DDBJ databases">
        <title>Roseibium sp. CAU 1639 isolated from mud.</title>
        <authorList>
            <person name="Kim W."/>
        </authorList>
    </citation>
    <scope>NUCLEOTIDE SEQUENCE</scope>
    <source>
        <strain evidence="3">CAU 1639</strain>
    </source>
</reference>
<dbReference type="InterPro" id="IPR013342">
    <property type="entry name" value="Mandelate_racemase_C"/>
</dbReference>
<dbReference type="SUPFAM" id="SSF51604">
    <property type="entry name" value="Enolase C-terminal domain-like"/>
    <property type="match status" value="1"/>
</dbReference>
<dbReference type="Gene3D" id="3.30.390.10">
    <property type="entry name" value="Enolase-like, N-terminal domain"/>
    <property type="match status" value="1"/>
</dbReference>